<evidence type="ECO:0000313" key="2">
    <source>
        <dbReference type="EMBL" id="WQF77084.1"/>
    </source>
</evidence>
<feature type="region of interest" description="Disordered" evidence="1">
    <location>
        <begin position="369"/>
        <end position="388"/>
    </location>
</feature>
<dbReference type="EMBL" id="CP137305">
    <property type="protein sequence ID" value="WQF77084.1"/>
    <property type="molecule type" value="Genomic_DNA"/>
</dbReference>
<organism evidence="2 3">
    <name type="scientific">Colletotrichum destructivum</name>
    <dbReference type="NCBI Taxonomy" id="34406"/>
    <lineage>
        <taxon>Eukaryota</taxon>
        <taxon>Fungi</taxon>
        <taxon>Dikarya</taxon>
        <taxon>Ascomycota</taxon>
        <taxon>Pezizomycotina</taxon>
        <taxon>Sordariomycetes</taxon>
        <taxon>Hypocreomycetidae</taxon>
        <taxon>Glomerellales</taxon>
        <taxon>Glomerellaceae</taxon>
        <taxon>Colletotrichum</taxon>
        <taxon>Colletotrichum destructivum species complex</taxon>
    </lineage>
</organism>
<evidence type="ECO:0000256" key="1">
    <source>
        <dbReference type="SAM" id="MobiDB-lite"/>
    </source>
</evidence>
<dbReference type="AlphaFoldDB" id="A0AAX4I1L1"/>
<dbReference type="KEGG" id="cdet:87938601"/>
<feature type="compositionally biased region" description="Polar residues" evidence="1">
    <location>
        <begin position="100"/>
        <end position="109"/>
    </location>
</feature>
<feature type="region of interest" description="Disordered" evidence="1">
    <location>
        <begin position="245"/>
        <end position="279"/>
    </location>
</feature>
<name>A0AAX4I1L1_9PEZI</name>
<dbReference type="GeneID" id="87938601"/>
<reference evidence="3" key="1">
    <citation type="journal article" date="2023" name="bioRxiv">
        <title>Complete genome of the Medicago anthracnose fungus, Colletotrichum destructivum, reveals a mini-chromosome-like region within a core chromosome.</title>
        <authorList>
            <person name="Lapalu N."/>
            <person name="Simon A."/>
            <person name="Lu A."/>
            <person name="Plaumann P.-L."/>
            <person name="Amselem J."/>
            <person name="Pigne S."/>
            <person name="Auger A."/>
            <person name="Koch C."/>
            <person name="Dallery J.-F."/>
            <person name="O'Connell R.J."/>
        </authorList>
    </citation>
    <scope>NUCLEOTIDE SEQUENCE [LARGE SCALE GENOMIC DNA]</scope>
    <source>
        <strain evidence="3">CBS 520.97</strain>
    </source>
</reference>
<proteinExistence type="predicted"/>
<keyword evidence="3" id="KW-1185">Reference proteome</keyword>
<gene>
    <name evidence="2" type="ORF">CDEST_02098</name>
</gene>
<dbReference type="RefSeq" id="XP_062774308.1">
    <property type="nucleotide sequence ID" value="XM_062918257.1"/>
</dbReference>
<feature type="region of interest" description="Disordered" evidence="1">
    <location>
        <begin position="84"/>
        <end position="126"/>
    </location>
</feature>
<dbReference type="Proteomes" id="UP001322277">
    <property type="component" value="Chromosome 1"/>
</dbReference>
<sequence length="388" mass="42073">MAPLASDEIVFTYDKKAKEKVRKCGGSAKRKALKLGQGARVFSAVVHFNPTYGKLDGAVYVPQGQSIPDVNQFLTELANGMQGIGGQRRVTRRRRGETTPKPSQTTVEASDNKVGELTGSATGEGDASAAEVADANEVANEDSDAPHEIEANDNGVADICGIALDAQQDDARLDEDPVNLAQHEIPTETALFGEDRNDMTEDFAMVDTDPAAETNAGEEDSFIGFLEVGMHDLFEMEAETTSRFDLTDGGCLSASGPDDNSGQEERPNTTMPDWENGDVEKTRGDAVMENAAESNEGAPGQETKTQKTPTAAVAPVFRTARNTQKIHRFFWQVSKQIRLARRQGDLDIGHFRQIRLGVKAVREVRATVQSRGTRNVRPAYGPRNPPPL</sequence>
<evidence type="ECO:0000313" key="3">
    <source>
        <dbReference type="Proteomes" id="UP001322277"/>
    </source>
</evidence>
<accession>A0AAX4I1L1</accession>
<protein>
    <submittedName>
        <fullName evidence="2">Uncharacterized protein</fullName>
    </submittedName>
</protein>